<feature type="active site" description="For beta-ketoacyl synthase activity" evidence="12">
    <location>
        <position position="164"/>
    </location>
</feature>
<comment type="pathway">
    <text evidence="1 11">Lipid metabolism; fatty acid biosynthesis.</text>
</comment>
<dbReference type="InterPro" id="IPR014031">
    <property type="entry name" value="Ketoacyl_synth_C"/>
</dbReference>
<evidence type="ECO:0000313" key="16">
    <source>
        <dbReference type="Proteomes" id="UP000276506"/>
    </source>
</evidence>
<evidence type="ECO:0000256" key="9">
    <source>
        <dbReference type="ARBA" id="ARBA00023160"/>
    </source>
</evidence>
<organism evidence="15 16">
    <name type="scientific">Stutzerimonas xanthomarina</name>
    <dbReference type="NCBI Taxonomy" id="271420"/>
    <lineage>
        <taxon>Bacteria</taxon>
        <taxon>Pseudomonadati</taxon>
        <taxon>Pseudomonadota</taxon>
        <taxon>Gammaproteobacteria</taxon>
        <taxon>Pseudomonadales</taxon>
        <taxon>Pseudomonadaceae</taxon>
        <taxon>Stutzerimonas</taxon>
    </lineage>
</organism>
<evidence type="ECO:0000256" key="4">
    <source>
        <dbReference type="ARBA" id="ARBA00014657"/>
    </source>
</evidence>
<sequence length="414" mass="43382">MSRRRVVVTGMGMLSPLGNDVPSSWQGILAGRSGIGLIEHMDLSAYSTRFGGSIKSFDVEQYLPAKEARKLDLFIQYGLAASFQAVRDSGLEVTDANRERIGVAMGSGIGGLTNIENSCKALIEQGPRRISPFFVPGSIINMVSGFLSIHLGLQGPNYAIATACTTGTHCIGMAARNIAYGEADVMVAGGSEMAASGLGIGGFAAARALSTRNDDPAAASRPWDKGRDGFVLSDGAGALVLEELEHARARGAHIYAELIGFGMSADAYHMTSPPDDGAGAARCIRNALKDSQLNVDQVHYINAHGTSTPAGDKAEAAAIRSVFGDHAYELSVSSTKSMVGHLLGAAGAVEAIFSVLAIRDQVAPPTINLHEPDEGCDLDFVPHEAKPRLIEVAVSNSFGFGGTNGSLVFRRFAE</sequence>
<dbReference type="InterPro" id="IPR016039">
    <property type="entry name" value="Thiolase-like"/>
</dbReference>
<dbReference type="NCBIfam" id="NF005589">
    <property type="entry name" value="PRK07314.1"/>
    <property type="match status" value="1"/>
</dbReference>
<dbReference type="PIRSF" id="PIRSF000447">
    <property type="entry name" value="KAS_II"/>
    <property type="match status" value="1"/>
</dbReference>
<evidence type="ECO:0000256" key="10">
    <source>
        <dbReference type="ARBA" id="ARBA00023315"/>
    </source>
</evidence>
<dbReference type="PROSITE" id="PS52004">
    <property type="entry name" value="KS3_2"/>
    <property type="match status" value="1"/>
</dbReference>
<comment type="function">
    <text evidence="11">Involved in the type II fatty acid elongation cycle. Catalyzes the elongation of a wide range of acyl-ACP by the addition of two carbons from malonyl-ACP to an acyl acceptor. Can efficiently catalyze the conversion of palmitoleoyl-ACP (cis-hexadec-9-enoyl-ACP) to cis-vaccenoyl-ACP (cis-octadec-11-enoyl-ACP), an essential step in the thermal regulation of fatty acid composition.</text>
</comment>
<dbReference type="RefSeq" id="WP_125876430.1">
    <property type="nucleotide sequence ID" value="NZ_RHQL01000002.1"/>
</dbReference>
<dbReference type="GO" id="GO:0005829">
    <property type="term" value="C:cytosol"/>
    <property type="evidence" value="ECO:0007669"/>
    <property type="project" value="TreeGrafter"/>
</dbReference>
<keyword evidence="10 11" id="KW-0012">Acyltransferase</keyword>
<evidence type="ECO:0000256" key="13">
    <source>
        <dbReference type="RuleBase" id="RU003694"/>
    </source>
</evidence>
<dbReference type="CDD" id="cd00834">
    <property type="entry name" value="KAS_I_II"/>
    <property type="match status" value="1"/>
</dbReference>
<dbReference type="Pfam" id="PF02801">
    <property type="entry name" value="Ketoacyl-synt_C"/>
    <property type="match status" value="1"/>
</dbReference>
<evidence type="ECO:0000313" key="15">
    <source>
        <dbReference type="EMBL" id="RRV13050.1"/>
    </source>
</evidence>
<dbReference type="GO" id="GO:0006633">
    <property type="term" value="P:fatty acid biosynthetic process"/>
    <property type="evidence" value="ECO:0007669"/>
    <property type="project" value="UniProtKB-UniRule"/>
</dbReference>
<dbReference type="EC" id="2.3.1.179" evidence="3 11"/>
<dbReference type="UniPathway" id="UPA00094"/>
<name>A0A3R8WCX0_9GAMM</name>
<reference evidence="15 16" key="1">
    <citation type="submission" date="2018-10" db="EMBL/GenBank/DDBJ databases">
        <title>Transmission dynamics of multidrug resistant bacteria on intensive care unit surfaces.</title>
        <authorList>
            <person name="D'Souza A.W."/>
            <person name="Potter R.F."/>
            <person name="Wallace M."/>
            <person name="Shupe A."/>
            <person name="Patel S."/>
            <person name="Sun S."/>
            <person name="Gul D."/>
            <person name="Kwon J.H."/>
            <person name="Andleeb S."/>
            <person name="Burnham C.-A.D."/>
            <person name="Dantas G."/>
        </authorList>
    </citation>
    <scope>NUCLEOTIDE SEQUENCE [LARGE SCALE GENOMIC DNA]</scope>
    <source>
        <strain evidence="15 16">PX_177</strain>
    </source>
</reference>
<dbReference type="InterPro" id="IPR014030">
    <property type="entry name" value="Ketoacyl_synth_N"/>
</dbReference>
<dbReference type="AlphaFoldDB" id="A0A3R8WCX0"/>
<dbReference type="InterPro" id="IPR018201">
    <property type="entry name" value="Ketoacyl_synth_AS"/>
</dbReference>
<comment type="catalytic activity">
    <reaction evidence="11">
        <text>(9Z)-hexadecenoyl-[ACP] + malonyl-[ACP] + H(+) = 3-oxo-(11Z)-octadecenoyl-[ACP] + holo-[ACP] + CO2</text>
        <dbReference type="Rhea" id="RHEA:55040"/>
        <dbReference type="Rhea" id="RHEA-COMP:9623"/>
        <dbReference type="Rhea" id="RHEA-COMP:9685"/>
        <dbReference type="Rhea" id="RHEA-COMP:10800"/>
        <dbReference type="Rhea" id="RHEA-COMP:14074"/>
        <dbReference type="ChEBI" id="CHEBI:15378"/>
        <dbReference type="ChEBI" id="CHEBI:16526"/>
        <dbReference type="ChEBI" id="CHEBI:64479"/>
        <dbReference type="ChEBI" id="CHEBI:78449"/>
        <dbReference type="ChEBI" id="CHEBI:83989"/>
        <dbReference type="ChEBI" id="CHEBI:138538"/>
        <dbReference type="EC" id="2.3.1.179"/>
    </reaction>
</comment>
<dbReference type="InterPro" id="IPR017568">
    <property type="entry name" value="3-oxoacyl-ACP_synth-2"/>
</dbReference>
<evidence type="ECO:0000256" key="6">
    <source>
        <dbReference type="ARBA" id="ARBA00022679"/>
    </source>
</evidence>
<dbReference type="GO" id="GO:0004315">
    <property type="term" value="F:3-oxoacyl-[acyl-carrier-protein] synthase activity"/>
    <property type="evidence" value="ECO:0007669"/>
    <property type="project" value="UniProtKB-UniRule"/>
</dbReference>
<dbReference type="PANTHER" id="PTHR11712:SF336">
    <property type="entry name" value="3-OXOACYL-[ACYL-CARRIER-PROTEIN] SYNTHASE, MITOCHONDRIAL"/>
    <property type="match status" value="1"/>
</dbReference>
<dbReference type="EMBL" id="RHQL01000002">
    <property type="protein sequence ID" value="RRV13050.1"/>
    <property type="molecule type" value="Genomic_DNA"/>
</dbReference>
<comment type="catalytic activity">
    <reaction evidence="11">
        <text>a fatty acyl-[ACP] + malonyl-[ACP] + H(+) = a 3-oxoacyl-[ACP] + holo-[ACP] + CO2</text>
        <dbReference type="Rhea" id="RHEA:22836"/>
        <dbReference type="Rhea" id="RHEA-COMP:9623"/>
        <dbReference type="Rhea" id="RHEA-COMP:9685"/>
        <dbReference type="Rhea" id="RHEA-COMP:9916"/>
        <dbReference type="Rhea" id="RHEA-COMP:14125"/>
        <dbReference type="ChEBI" id="CHEBI:15378"/>
        <dbReference type="ChEBI" id="CHEBI:16526"/>
        <dbReference type="ChEBI" id="CHEBI:64479"/>
        <dbReference type="ChEBI" id="CHEBI:78449"/>
        <dbReference type="ChEBI" id="CHEBI:78776"/>
        <dbReference type="ChEBI" id="CHEBI:138651"/>
    </reaction>
</comment>
<evidence type="ECO:0000256" key="5">
    <source>
        <dbReference type="ARBA" id="ARBA00022516"/>
    </source>
</evidence>
<keyword evidence="8" id="KW-0443">Lipid metabolism</keyword>
<accession>A0A3R8WCX0</accession>
<dbReference type="PROSITE" id="PS00606">
    <property type="entry name" value="KS3_1"/>
    <property type="match status" value="1"/>
</dbReference>
<keyword evidence="6 11" id="KW-0808">Transferase</keyword>
<dbReference type="PANTHER" id="PTHR11712">
    <property type="entry name" value="POLYKETIDE SYNTHASE-RELATED"/>
    <property type="match status" value="1"/>
</dbReference>
<proteinExistence type="inferred from homology"/>
<dbReference type="FunFam" id="3.40.47.10:FF:000009">
    <property type="entry name" value="3-oxoacyl-[acyl-carrier-protein] synthase 2"/>
    <property type="match status" value="1"/>
</dbReference>
<dbReference type="Proteomes" id="UP000276506">
    <property type="component" value="Unassembled WGS sequence"/>
</dbReference>
<evidence type="ECO:0000256" key="1">
    <source>
        <dbReference type="ARBA" id="ARBA00005194"/>
    </source>
</evidence>
<dbReference type="NCBIfam" id="TIGR03150">
    <property type="entry name" value="fabF"/>
    <property type="match status" value="1"/>
</dbReference>
<dbReference type="Gene3D" id="3.40.47.10">
    <property type="match status" value="1"/>
</dbReference>
<evidence type="ECO:0000259" key="14">
    <source>
        <dbReference type="PROSITE" id="PS52004"/>
    </source>
</evidence>
<dbReference type="SMART" id="SM00825">
    <property type="entry name" value="PKS_KS"/>
    <property type="match status" value="1"/>
</dbReference>
<keyword evidence="7" id="KW-0276">Fatty acid metabolism</keyword>
<evidence type="ECO:0000256" key="7">
    <source>
        <dbReference type="ARBA" id="ARBA00022832"/>
    </source>
</evidence>
<evidence type="ECO:0000256" key="8">
    <source>
        <dbReference type="ARBA" id="ARBA00023098"/>
    </source>
</evidence>
<gene>
    <name evidence="15" type="primary">fabF</name>
    <name evidence="15" type="ORF">EGJ28_05345</name>
</gene>
<evidence type="ECO:0000256" key="3">
    <source>
        <dbReference type="ARBA" id="ARBA00012356"/>
    </source>
</evidence>
<protein>
    <recommendedName>
        <fullName evidence="4 11">3-oxoacyl-[acyl-carrier-protein] synthase 2</fullName>
        <ecNumber evidence="3 11">2.3.1.179</ecNumber>
    </recommendedName>
</protein>
<evidence type="ECO:0000256" key="11">
    <source>
        <dbReference type="PIRNR" id="PIRNR000447"/>
    </source>
</evidence>
<evidence type="ECO:0000256" key="12">
    <source>
        <dbReference type="PIRSR" id="PIRSR000447-1"/>
    </source>
</evidence>
<feature type="domain" description="Ketosynthase family 3 (KS3)" evidence="14">
    <location>
        <begin position="3"/>
        <end position="411"/>
    </location>
</feature>
<dbReference type="InterPro" id="IPR020841">
    <property type="entry name" value="PKS_Beta-ketoAc_synthase_dom"/>
</dbReference>
<comment type="similarity">
    <text evidence="2 11 13">Belongs to the thiolase-like superfamily. Beta-ketoacyl-ACP synthases family.</text>
</comment>
<keyword evidence="9 11" id="KW-0275">Fatty acid biosynthesis</keyword>
<dbReference type="NCBIfam" id="NF004970">
    <property type="entry name" value="PRK06333.1"/>
    <property type="match status" value="1"/>
</dbReference>
<dbReference type="SUPFAM" id="SSF53901">
    <property type="entry name" value="Thiolase-like"/>
    <property type="match status" value="2"/>
</dbReference>
<dbReference type="InterPro" id="IPR000794">
    <property type="entry name" value="Beta-ketoacyl_synthase"/>
</dbReference>
<evidence type="ECO:0000256" key="2">
    <source>
        <dbReference type="ARBA" id="ARBA00008467"/>
    </source>
</evidence>
<keyword evidence="5 11" id="KW-0444">Lipid biosynthesis</keyword>
<dbReference type="Pfam" id="PF00109">
    <property type="entry name" value="ketoacyl-synt"/>
    <property type="match status" value="1"/>
</dbReference>
<comment type="caution">
    <text evidence="15">The sequence shown here is derived from an EMBL/GenBank/DDBJ whole genome shotgun (WGS) entry which is preliminary data.</text>
</comment>